<evidence type="ECO:0000256" key="4">
    <source>
        <dbReference type="ARBA" id="ARBA00022692"/>
    </source>
</evidence>
<feature type="transmembrane region" description="Helical" evidence="7">
    <location>
        <begin position="315"/>
        <end position="336"/>
    </location>
</feature>
<dbReference type="PROSITE" id="PS01348">
    <property type="entry name" value="MRAY_2"/>
    <property type="match status" value="1"/>
</dbReference>
<feature type="transmembrane region" description="Helical" evidence="7">
    <location>
        <begin position="51"/>
        <end position="71"/>
    </location>
</feature>
<sequence>MLSFSIYAEAFILCFLIAFFATPFVIWLSCRWGIVDKPNERKVHTRVMPRIGGLAILAGAVAGLLFLPISFLGFSGILLGSIIIIATGLLDDIYTLPALYKLIGQMAAAVVPIASGISINKFMLPFYGEINLDVTSYIITFLWIILVTNSINLIDGLDGLAVGVSTIALTIMLSIAVAQQQYFLIGYIVILMASNLGFLVFNFHPAKIFMGDVGSLFLGYSVSLISIVGFFKGIALTSVLVPIIILAIPLSDTFFAVIRRLLNRQNIMAPDKFHLHHCLMRLGYSHRTSVLILYGVGALSGVFAFFFPYDNYRSAVVLFIIFLVLVELFAEIVGLIGKRRQPILSLLRKLVMKQS</sequence>
<name>A0ABV5WD79_9BACI</name>
<evidence type="ECO:0000256" key="7">
    <source>
        <dbReference type="SAM" id="Phobius"/>
    </source>
</evidence>
<feature type="transmembrane region" description="Helical" evidence="7">
    <location>
        <begin position="6"/>
        <end position="30"/>
    </location>
</feature>
<dbReference type="Proteomes" id="UP001589609">
    <property type="component" value="Unassembled WGS sequence"/>
</dbReference>
<feature type="transmembrane region" description="Helical" evidence="7">
    <location>
        <begin position="134"/>
        <end position="153"/>
    </location>
</feature>
<comment type="caution">
    <text evidence="8">The sequence shown here is derived from an EMBL/GenBank/DDBJ whole genome shotgun (WGS) entry which is preliminary data.</text>
</comment>
<reference evidence="8 9" key="1">
    <citation type="submission" date="2024-09" db="EMBL/GenBank/DDBJ databases">
        <authorList>
            <person name="Sun Q."/>
            <person name="Mori K."/>
        </authorList>
    </citation>
    <scope>NUCLEOTIDE SEQUENCE [LARGE SCALE GENOMIC DNA]</scope>
    <source>
        <strain evidence="8 9">JCM 11201</strain>
    </source>
</reference>
<protein>
    <submittedName>
        <fullName evidence="8">Glycosyltransferase family 4 protein</fullName>
    </submittedName>
</protein>
<feature type="transmembrane region" description="Helical" evidence="7">
    <location>
        <begin position="240"/>
        <end position="258"/>
    </location>
</feature>
<dbReference type="PANTHER" id="PTHR22926">
    <property type="entry name" value="PHOSPHO-N-ACETYLMURAMOYL-PENTAPEPTIDE-TRANSFERASE"/>
    <property type="match status" value="1"/>
</dbReference>
<keyword evidence="4 7" id="KW-0812">Transmembrane</keyword>
<evidence type="ECO:0000313" key="9">
    <source>
        <dbReference type="Proteomes" id="UP001589609"/>
    </source>
</evidence>
<dbReference type="RefSeq" id="WP_379948842.1">
    <property type="nucleotide sequence ID" value="NZ_JBHMAF010000034.1"/>
</dbReference>
<feature type="transmembrane region" description="Helical" evidence="7">
    <location>
        <begin position="106"/>
        <end position="128"/>
    </location>
</feature>
<keyword evidence="9" id="KW-1185">Reference proteome</keyword>
<proteinExistence type="predicted"/>
<organism evidence="8 9">
    <name type="scientific">Ectobacillus funiculus</name>
    <dbReference type="NCBI Taxonomy" id="137993"/>
    <lineage>
        <taxon>Bacteria</taxon>
        <taxon>Bacillati</taxon>
        <taxon>Bacillota</taxon>
        <taxon>Bacilli</taxon>
        <taxon>Bacillales</taxon>
        <taxon>Bacillaceae</taxon>
        <taxon>Ectobacillus</taxon>
    </lineage>
</organism>
<dbReference type="Pfam" id="PF00953">
    <property type="entry name" value="Glycos_transf_4"/>
    <property type="match status" value="1"/>
</dbReference>
<feature type="transmembrane region" description="Helical" evidence="7">
    <location>
        <begin position="215"/>
        <end position="234"/>
    </location>
</feature>
<keyword evidence="6 7" id="KW-0472">Membrane</keyword>
<evidence type="ECO:0000256" key="3">
    <source>
        <dbReference type="ARBA" id="ARBA00022679"/>
    </source>
</evidence>
<keyword evidence="5 7" id="KW-1133">Transmembrane helix</keyword>
<comment type="subcellular location">
    <subcellularLocation>
        <location evidence="1">Cell membrane</location>
        <topology evidence="1">Multi-pass membrane protein</topology>
    </subcellularLocation>
</comment>
<dbReference type="InterPro" id="IPR018480">
    <property type="entry name" value="PNAcMuramoyl-5peptid_Trfase_CS"/>
</dbReference>
<dbReference type="InterPro" id="IPR000715">
    <property type="entry name" value="Glycosyl_transferase_4"/>
</dbReference>
<feature type="transmembrane region" description="Helical" evidence="7">
    <location>
        <begin position="77"/>
        <end position="94"/>
    </location>
</feature>
<keyword evidence="3" id="KW-0808">Transferase</keyword>
<accession>A0ABV5WD79</accession>
<evidence type="ECO:0000256" key="1">
    <source>
        <dbReference type="ARBA" id="ARBA00004651"/>
    </source>
</evidence>
<evidence type="ECO:0000256" key="2">
    <source>
        <dbReference type="ARBA" id="ARBA00022475"/>
    </source>
</evidence>
<gene>
    <name evidence="8" type="ORF">ACFFMS_08425</name>
</gene>
<dbReference type="CDD" id="cd06853">
    <property type="entry name" value="GT_WecA_like"/>
    <property type="match status" value="1"/>
</dbReference>
<evidence type="ECO:0000256" key="5">
    <source>
        <dbReference type="ARBA" id="ARBA00022989"/>
    </source>
</evidence>
<keyword evidence="2" id="KW-1003">Cell membrane</keyword>
<dbReference type="EMBL" id="JBHMAF010000034">
    <property type="protein sequence ID" value="MFB9758544.1"/>
    <property type="molecule type" value="Genomic_DNA"/>
</dbReference>
<feature type="transmembrane region" description="Helical" evidence="7">
    <location>
        <begin position="184"/>
        <end position="203"/>
    </location>
</feature>
<feature type="transmembrane region" description="Helical" evidence="7">
    <location>
        <begin position="160"/>
        <end position="178"/>
    </location>
</feature>
<evidence type="ECO:0000256" key="6">
    <source>
        <dbReference type="ARBA" id="ARBA00023136"/>
    </source>
</evidence>
<dbReference type="PANTHER" id="PTHR22926:SF3">
    <property type="entry name" value="UNDECAPRENYL-PHOSPHATE ALPHA-N-ACETYLGLUCOSAMINYL 1-PHOSPHATE TRANSFERASE"/>
    <property type="match status" value="1"/>
</dbReference>
<evidence type="ECO:0000313" key="8">
    <source>
        <dbReference type="EMBL" id="MFB9758544.1"/>
    </source>
</evidence>
<feature type="transmembrane region" description="Helical" evidence="7">
    <location>
        <begin position="290"/>
        <end position="309"/>
    </location>
</feature>